<keyword evidence="9" id="KW-0133">Cell shape</keyword>
<evidence type="ECO:0000256" key="14">
    <source>
        <dbReference type="PIRSR" id="PIRSR618044-2"/>
    </source>
</evidence>
<name>A0A7D4SPC5_9GAMM</name>
<dbReference type="UniPathway" id="UPA00219"/>
<comment type="catalytic activity">
    <reaction evidence="12">
        <text>Preferential cleavage: (Ac)2-L-Lys-D-Ala-|-D-Ala. Also transpeptidation of peptidyl-alanyl moieties that are N-acyl substituents of D-alanine.</text>
        <dbReference type="EC" id="3.4.16.4"/>
    </reaction>
</comment>
<evidence type="ECO:0000256" key="15">
    <source>
        <dbReference type="RuleBase" id="RU004016"/>
    </source>
</evidence>
<comment type="similarity">
    <text evidence="3 15">Belongs to the peptidase S11 family.</text>
</comment>
<evidence type="ECO:0000256" key="8">
    <source>
        <dbReference type="ARBA" id="ARBA00022801"/>
    </source>
</evidence>
<dbReference type="PRINTS" id="PR00725">
    <property type="entry name" value="DADACBPTASE1"/>
</dbReference>
<comment type="function">
    <text evidence="1">Removes C-terminal D-alanyl residues from sugar-peptide cell wall precursors.</text>
</comment>
<evidence type="ECO:0000256" key="13">
    <source>
        <dbReference type="PIRSR" id="PIRSR618044-1"/>
    </source>
</evidence>
<dbReference type="AlphaFoldDB" id="A0A7D4SPC5"/>
<evidence type="ECO:0000313" key="18">
    <source>
        <dbReference type="Proteomes" id="UP000504724"/>
    </source>
</evidence>
<feature type="active site" description="Acyl-ester intermediate" evidence="13">
    <location>
        <position position="52"/>
    </location>
</feature>
<dbReference type="GO" id="GO:0006508">
    <property type="term" value="P:proteolysis"/>
    <property type="evidence" value="ECO:0007669"/>
    <property type="project" value="UniProtKB-KW"/>
</dbReference>
<keyword evidence="8" id="KW-0378">Hydrolase</keyword>
<keyword evidence="5 17" id="KW-0121">Carboxypeptidase</keyword>
<keyword evidence="6" id="KW-0645">Protease</keyword>
<dbReference type="PANTHER" id="PTHR21581:SF6">
    <property type="entry name" value="TRAFFICKING PROTEIN PARTICLE COMPLEX SUBUNIT 12"/>
    <property type="match status" value="1"/>
</dbReference>
<dbReference type="EC" id="3.4.16.4" evidence="4"/>
<keyword evidence="10" id="KW-0573">Peptidoglycan synthesis</keyword>
<dbReference type="GO" id="GO:0009002">
    <property type="term" value="F:serine-type D-Ala-D-Ala carboxypeptidase activity"/>
    <property type="evidence" value="ECO:0007669"/>
    <property type="project" value="UniProtKB-EC"/>
</dbReference>
<dbReference type="EMBL" id="CP054020">
    <property type="protein sequence ID" value="QKI90341.1"/>
    <property type="molecule type" value="Genomic_DNA"/>
</dbReference>
<evidence type="ECO:0000259" key="16">
    <source>
        <dbReference type="SMART" id="SM00936"/>
    </source>
</evidence>
<evidence type="ECO:0000256" key="5">
    <source>
        <dbReference type="ARBA" id="ARBA00022645"/>
    </source>
</evidence>
<accession>A0A7D4SPC5</accession>
<dbReference type="InterPro" id="IPR001967">
    <property type="entry name" value="Peptidase_S11_N"/>
</dbReference>
<feature type="binding site" evidence="14">
    <location>
        <position position="214"/>
    </location>
    <ligand>
        <name>substrate</name>
    </ligand>
</feature>
<gene>
    <name evidence="17" type="ORF">HQN79_08905</name>
</gene>
<dbReference type="SUPFAM" id="SSF69189">
    <property type="entry name" value="Penicillin-binding protein associated domain"/>
    <property type="match status" value="1"/>
</dbReference>
<evidence type="ECO:0000256" key="11">
    <source>
        <dbReference type="ARBA" id="ARBA00023316"/>
    </source>
</evidence>
<keyword evidence="11" id="KW-0961">Cell wall biogenesis/degradation</keyword>
<evidence type="ECO:0000256" key="6">
    <source>
        <dbReference type="ARBA" id="ARBA00022670"/>
    </source>
</evidence>
<feature type="active site" evidence="13">
    <location>
        <position position="112"/>
    </location>
</feature>
<dbReference type="Pfam" id="PF07943">
    <property type="entry name" value="PBP5_C"/>
    <property type="match status" value="1"/>
</dbReference>
<evidence type="ECO:0000256" key="3">
    <source>
        <dbReference type="ARBA" id="ARBA00007164"/>
    </source>
</evidence>
<keyword evidence="18" id="KW-1185">Reference proteome</keyword>
<evidence type="ECO:0000256" key="2">
    <source>
        <dbReference type="ARBA" id="ARBA00004752"/>
    </source>
</evidence>
<dbReference type="InterPro" id="IPR012338">
    <property type="entry name" value="Beta-lactam/transpept-like"/>
</dbReference>
<comment type="pathway">
    <text evidence="2">Cell wall biogenesis; peptidoglycan biosynthesis.</text>
</comment>
<keyword evidence="7" id="KW-0732">Signal</keyword>
<proteinExistence type="inferred from homology"/>
<evidence type="ECO:0000256" key="4">
    <source>
        <dbReference type="ARBA" id="ARBA00012448"/>
    </source>
</evidence>
<evidence type="ECO:0000313" key="17">
    <source>
        <dbReference type="EMBL" id="QKI90341.1"/>
    </source>
</evidence>
<feature type="domain" description="Peptidase S11 D-Ala-D-Ala carboxypeptidase A C-terminal" evidence="16">
    <location>
        <begin position="264"/>
        <end position="354"/>
    </location>
</feature>
<evidence type="ECO:0000256" key="1">
    <source>
        <dbReference type="ARBA" id="ARBA00003217"/>
    </source>
</evidence>
<dbReference type="GO" id="GO:0009252">
    <property type="term" value="P:peptidoglycan biosynthetic process"/>
    <property type="evidence" value="ECO:0007669"/>
    <property type="project" value="UniProtKB-UniPathway"/>
</dbReference>
<dbReference type="Proteomes" id="UP000504724">
    <property type="component" value="Chromosome"/>
</dbReference>
<dbReference type="GO" id="GO:0071555">
    <property type="term" value="P:cell wall organization"/>
    <property type="evidence" value="ECO:0007669"/>
    <property type="project" value="UniProtKB-KW"/>
</dbReference>
<dbReference type="Gene3D" id="3.40.710.10">
    <property type="entry name" value="DD-peptidase/beta-lactamase superfamily"/>
    <property type="match status" value="1"/>
</dbReference>
<dbReference type="SMART" id="SM00936">
    <property type="entry name" value="PBP5_C"/>
    <property type="match status" value="1"/>
</dbReference>
<evidence type="ECO:0000256" key="7">
    <source>
        <dbReference type="ARBA" id="ARBA00022729"/>
    </source>
</evidence>
<dbReference type="InterPro" id="IPR037167">
    <property type="entry name" value="Peptidase_S11_C_sf"/>
</dbReference>
<evidence type="ECO:0000256" key="10">
    <source>
        <dbReference type="ARBA" id="ARBA00022984"/>
    </source>
</evidence>
<dbReference type="KEGG" id="txa:HQN79_08905"/>
<sequence>MATPVADALAAPVPHVVPSPPEIAGNAYLLIDFNSGRVLAEKKSNDRVEPASLTKIMTGYVVINELRNGNMKMDDMVTISKKAWKMPGSKMFIEVGKQVSVRDLIKGMVIQSGNDASVALAEHIAGSEEVFAQLMNKYAKSLGMTNTHYVNATGLPHPEHYTTAHDLAILTKALIQNFPDEYKWYSEKKFTFNGITQYNRNKLLWQDETVDGLKTGHTESAGFCLVSSAKRDEMRLVSVVLGTSSANTRIQETQKLLNYGFRFFETHKLYNAFQRLKDVTIWEGNRDLVGLGLSNDLYVTIPRGQYKNIKIDTLVEPTIKAPASQGDELGSLQITLGGEEVANRPLVALDTVEEGSFFKKLIDQLKLTFKSLFGNEA</sequence>
<protein>
    <recommendedName>
        <fullName evidence="4">serine-type D-Ala-D-Ala carboxypeptidase</fullName>
        <ecNumber evidence="4">3.4.16.4</ecNumber>
    </recommendedName>
</protein>
<dbReference type="SUPFAM" id="SSF56601">
    <property type="entry name" value="beta-lactamase/transpeptidase-like"/>
    <property type="match status" value="1"/>
</dbReference>
<organism evidence="17 18">
    <name type="scientific">Thiomicrorhabdus xiamenensis</name>
    <dbReference type="NCBI Taxonomy" id="2739063"/>
    <lineage>
        <taxon>Bacteria</taxon>
        <taxon>Pseudomonadati</taxon>
        <taxon>Pseudomonadota</taxon>
        <taxon>Gammaproteobacteria</taxon>
        <taxon>Thiotrichales</taxon>
        <taxon>Piscirickettsiaceae</taxon>
        <taxon>Thiomicrorhabdus</taxon>
    </lineage>
</organism>
<dbReference type="Gene3D" id="2.60.410.10">
    <property type="entry name" value="D-Ala-D-Ala carboxypeptidase, C-terminal domain"/>
    <property type="match status" value="1"/>
</dbReference>
<dbReference type="Pfam" id="PF00768">
    <property type="entry name" value="Peptidase_S11"/>
    <property type="match status" value="1"/>
</dbReference>
<evidence type="ECO:0000256" key="12">
    <source>
        <dbReference type="ARBA" id="ARBA00034000"/>
    </source>
</evidence>
<dbReference type="InterPro" id="IPR015956">
    <property type="entry name" value="Peniciliin-bd_prot_C_sf"/>
</dbReference>
<dbReference type="InterPro" id="IPR018044">
    <property type="entry name" value="Peptidase_S11"/>
</dbReference>
<dbReference type="PANTHER" id="PTHR21581">
    <property type="entry name" value="D-ALANYL-D-ALANINE CARBOXYPEPTIDASE"/>
    <property type="match status" value="1"/>
</dbReference>
<reference evidence="17 18" key="1">
    <citation type="submission" date="2020-05" db="EMBL/GenBank/DDBJ databases">
        <title>Thiomicrorhabdus sediminis sp.nov. and Thiomicrorhabdus xiamenensis sp.nov., novel sulfur-oxidizing bacteria isolated from coastal sediment.</title>
        <authorList>
            <person name="Liu X."/>
        </authorList>
    </citation>
    <scope>NUCLEOTIDE SEQUENCE [LARGE SCALE GENOMIC DNA]</scope>
    <source>
        <strain evidence="17 18">G2</strain>
    </source>
</reference>
<feature type="active site" description="Proton acceptor" evidence="13">
    <location>
        <position position="55"/>
    </location>
</feature>
<dbReference type="GO" id="GO:0008360">
    <property type="term" value="P:regulation of cell shape"/>
    <property type="evidence" value="ECO:0007669"/>
    <property type="project" value="UniProtKB-KW"/>
</dbReference>
<dbReference type="InterPro" id="IPR012907">
    <property type="entry name" value="Peptidase_S11_C"/>
</dbReference>
<evidence type="ECO:0000256" key="9">
    <source>
        <dbReference type="ARBA" id="ARBA00022960"/>
    </source>
</evidence>